<dbReference type="Proteomes" id="UP000001505">
    <property type="component" value="Chromosome"/>
</dbReference>
<comment type="subcellular location">
    <subcellularLocation>
        <location evidence="2">Cell inner membrane</location>
        <topology evidence="2">Peripheral membrane protein</topology>
        <orientation evidence="2">Cytoplasmic side</orientation>
    </subcellularLocation>
</comment>
<dbReference type="EMBL" id="CP001928">
    <property type="protein sequence ID" value="ADI38936.1"/>
    <property type="molecule type" value="Genomic_DNA"/>
</dbReference>
<dbReference type="KEGG" id="wch:wcw_1590"/>
<keyword evidence="1 2" id="KW-0997">Cell inner membrane</keyword>
<evidence type="ECO:0000256" key="1">
    <source>
        <dbReference type="ARBA" id="ARBA00022519"/>
    </source>
</evidence>
<dbReference type="HOGENOM" id="CLU_144811_6_0_0"/>
<comment type="similarity">
    <text evidence="2">Belongs to the UPF0161 family.</text>
</comment>
<dbReference type="eggNOG" id="COG0759">
    <property type="taxonomic scope" value="Bacteria"/>
</dbReference>
<dbReference type="AlphaFoldDB" id="D6YS91"/>
<name>D6YS91_WADCW</name>
<dbReference type="HAMAP" id="MF_00386">
    <property type="entry name" value="UPF0161_YidD"/>
    <property type="match status" value="1"/>
</dbReference>
<keyword evidence="2" id="KW-0472">Membrane</keyword>
<dbReference type="GO" id="GO:0005886">
    <property type="term" value="C:plasma membrane"/>
    <property type="evidence" value="ECO:0007669"/>
    <property type="project" value="UniProtKB-SubCell"/>
</dbReference>
<keyword evidence="4" id="KW-1185">Reference proteome</keyword>
<accession>D6YS91</accession>
<dbReference type="RefSeq" id="WP_013182642.1">
    <property type="nucleotide sequence ID" value="NC_014225.1"/>
</dbReference>
<evidence type="ECO:0000313" key="4">
    <source>
        <dbReference type="Proteomes" id="UP000001505"/>
    </source>
</evidence>
<comment type="function">
    <text evidence="2">Could be involved in insertion of integral membrane proteins into the membrane.</text>
</comment>
<dbReference type="SMART" id="SM01234">
    <property type="entry name" value="Haemolytic"/>
    <property type="match status" value="1"/>
</dbReference>
<dbReference type="PANTHER" id="PTHR33383">
    <property type="entry name" value="MEMBRANE PROTEIN INSERTION EFFICIENCY FACTOR-RELATED"/>
    <property type="match status" value="1"/>
</dbReference>
<dbReference type="STRING" id="716544.wcw_1590"/>
<evidence type="ECO:0000256" key="2">
    <source>
        <dbReference type="HAMAP-Rule" id="MF_00386"/>
    </source>
</evidence>
<keyword evidence="2" id="KW-1003">Cell membrane</keyword>
<organism evidence="3 4">
    <name type="scientific">Waddlia chondrophila (strain ATCC VR-1470 / WSU 86-1044)</name>
    <dbReference type="NCBI Taxonomy" id="716544"/>
    <lineage>
        <taxon>Bacteria</taxon>
        <taxon>Pseudomonadati</taxon>
        <taxon>Chlamydiota</taxon>
        <taxon>Chlamydiia</taxon>
        <taxon>Parachlamydiales</taxon>
        <taxon>Waddliaceae</taxon>
        <taxon>Waddlia</taxon>
    </lineage>
</organism>
<dbReference type="PANTHER" id="PTHR33383:SF1">
    <property type="entry name" value="MEMBRANE PROTEIN INSERTION EFFICIENCY FACTOR-RELATED"/>
    <property type="match status" value="1"/>
</dbReference>
<dbReference type="Pfam" id="PF01809">
    <property type="entry name" value="YidD"/>
    <property type="match status" value="1"/>
</dbReference>
<proteinExistence type="inferred from homology"/>
<protein>
    <recommendedName>
        <fullName evidence="2">Putative membrane protein insertion efficiency factor</fullName>
    </recommendedName>
</protein>
<dbReference type="InterPro" id="IPR002696">
    <property type="entry name" value="Membr_insert_effic_factor_YidD"/>
</dbReference>
<sequence length="69" mass="7884">MKHLLSFLITLYQWCIRPLLGQNCRFSPSCSEYGKEALIKHGAIKGLWLILKRLIKCHPRHPGGCDPVP</sequence>
<dbReference type="NCBIfam" id="TIGR00278">
    <property type="entry name" value="membrane protein insertion efficiency factor YidD"/>
    <property type="match status" value="1"/>
</dbReference>
<evidence type="ECO:0000313" key="3">
    <source>
        <dbReference type="EMBL" id="ADI38936.1"/>
    </source>
</evidence>
<gene>
    <name evidence="3" type="ordered locus">wcw_1590</name>
</gene>
<reference evidence="3 4" key="1">
    <citation type="journal article" date="2010" name="PLoS ONE">
        <title>The Waddlia genome: a window into chlamydial biology.</title>
        <authorList>
            <person name="Bertelli C."/>
            <person name="Collyn F."/>
            <person name="Croxatto A."/>
            <person name="Ruckert C."/>
            <person name="Polkinghorne A."/>
            <person name="Kebbi-Beghdadi C."/>
            <person name="Goesmann A."/>
            <person name="Vaughan L."/>
            <person name="Greub G."/>
        </authorList>
    </citation>
    <scope>NUCLEOTIDE SEQUENCE [LARGE SCALE GENOMIC DNA]</scope>
    <source>
        <strain evidence="4">ATCC VR-1470 / WSU 86-1044</strain>
    </source>
</reference>